<dbReference type="Pfam" id="PF05157">
    <property type="entry name" value="MshEN"/>
    <property type="match status" value="1"/>
</dbReference>
<dbReference type="PANTHER" id="PTHR30258">
    <property type="entry name" value="TYPE II SECRETION SYSTEM PROTEIN GSPE-RELATED"/>
    <property type="match status" value="1"/>
</dbReference>
<dbReference type="InterPro" id="IPR007831">
    <property type="entry name" value="T2SS_GspE_N"/>
</dbReference>
<dbReference type="EMBL" id="JBHRSE010000117">
    <property type="protein sequence ID" value="MFC3025343.1"/>
    <property type="molecule type" value="Genomic_DNA"/>
</dbReference>
<dbReference type="PANTHER" id="PTHR30258:SF1">
    <property type="entry name" value="PROTEIN TRANSPORT PROTEIN HOFB HOMOLOG"/>
    <property type="match status" value="1"/>
</dbReference>
<proteinExistence type="inferred from homology"/>
<dbReference type="SUPFAM" id="SSF160246">
    <property type="entry name" value="EspE N-terminal domain-like"/>
    <property type="match status" value="1"/>
</dbReference>
<keyword evidence="6" id="KW-1185">Reference proteome</keyword>
<dbReference type="Gene3D" id="3.30.450.90">
    <property type="match status" value="1"/>
</dbReference>
<dbReference type="PROSITE" id="PS00662">
    <property type="entry name" value="T2SP_E"/>
    <property type="match status" value="1"/>
</dbReference>
<name>A0ABV7CE60_9VIBR</name>
<evidence type="ECO:0000256" key="3">
    <source>
        <dbReference type="ARBA" id="ARBA00022840"/>
    </source>
</evidence>
<feature type="domain" description="Bacterial type II secretion system protein E" evidence="4">
    <location>
        <begin position="376"/>
        <end position="390"/>
    </location>
</feature>
<dbReference type="Gene3D" id="3.40.50.300">
    <property type="entry name" value="P-loop containing nucleotide triphosphate hydrolases"/>
    <property type="match status" value="1"/>
</dbReference>
<dbReference type="Pfam" id="PF00437">
    <property type="entry name" value="T2SSE"/>
    <property type="match status" value="1"/>
</dbReference>
<evidence type="ECO:0000313" key="6">
    <source>
        <dbReference type="Proteomes" id="UP001595384"/>
    </source>
</evidence>
<evidence type="ECO:0000259" key="4">
    <source>
        <dbReference type="PROSITE" id="PS00662"/>
    </source>
</evidence>
<evidence type="ECO:0000256" key="2">
    <source>
        <dbReference type="ARBA" id="ARBA00022741"/>
    </source>
</evidence>
<dbReference type="InterPro" id="IPR037257">
    <property type="entry name" value="T2SS_E_N_sf"/>
</dbReference>
<dbReference type="Proteomes" id="UP001595384">
    <property type="component" value="Unassembled WGS sequence"/>
</dbReference>
<sequence>MHALLTLLRHADVISDEQAQAAAELCEQKQLSPHDALQTLAICSYDALLSHISTLLHLPIANIEDYDYPTLCHELHLKEPIMHYQAIPVAKVDHELTLAVADPTDHHLQNEFQFSTGLNVQLVLSRHDHLQAAITQLYGQVPEPNTVTQTEHALSSLVAENEQLEQEELVSNQSPVSHVIDDIVCAAIDQKASDIHFEPYQDTYRIRFRCDGLLVEYQRLPVTLHRRFAARLKIMAQLDIAQRRLPQDGRIHYPNHPTESVDIRVSILPTQWGETIVLRLLPAQRPIDFADLGLLTRQFEAFHHALHQPQGFILVTGPTGSGKTQTLYSALMHINHPSLNISSVEDPIEISLPDINQVAVNPKVQLTFSTVLRALLRQDPDVILIGEIRDEETANIAINAAQTGHLVLATLHTNSTTEAIQRLQQMGVASYLVSASLQLIVAQRLVRRLCPECRQPYHPTPQECAQLGLTEQPTLYRANEHGCPRCHHGYKGRLAIFELLPSNDALCAAIHQQKSARDLASIAAETGMISLLQSATRHIVQGDTSLQECQRVIRSRQGTSA</sequence>
<evidence type="ECO:0000256" key="1">
    <source>
        <dbReference type="ARBA" id="ARBA00006611"/>
    </source>
</evidence>
<comment type="similarity">
    <text evidence="1">Belongs to the GSP E family.</text>
</comment>
<reference evidence="6" key="1">
    <citation type="journal article" date="2019" name="Int. J. Syst. Evol. Microbiol.">
        <title>The Global Catalogue of Microorganisms (GCM) 10K type strain sequencing project: providing services to taxonomists for standard genome sequencing and annotation.</title>
        <authorList>
            <consortium name="The Broad Institute Genomics Platform"/>
            <consortium name="The Broad Institute Genome Sequencing Center for Infectious Disease"/>
            <person name="Wu L."/>
            <person name="Ma J."/>
        </authorList>
    </citation>
    <scope>NUCLEOTIDE SEQUENCE [LARGE SCALE GENOMIC DNA]</scope>
    <source>
        <strain evidence="6">KCTC 62784</strain>
    </source>
</reference>
<comment type="caution">
    <text evidence="5">The sequence shown here is derived from an EMBL/GenBank/DDBJ whole genome shotgun (WGS) entry which is preliminary data.</text>
</comment>
<dbReference type="CDD" id="cd01129">
    <property type="entry name" value="PulE-GspE-like"/>
    <property type="match status" value="1"/>
</dbReference>
<dbReference type="RefSeq" id="WP_123016848.1">
    <property type="nucleotide sequence ID" value="NZ_AP024911.1"/>
</dbReference>
<accession>A0ABV7CE60</accession>
<evidence type="ECO:0000313" key="5">
    <source>
        <dbReference type="EMBL" id="MFC3025343.1"/>
    </source>
</evidence>
<gene>
    <name evidence="5" type="ORF">ACFODT_16180</name>
</gene>
<keyword evidence="2" id="KW-0547">Nucleotide-binding</keyword>
<protein>
    <submittedName>
        <fullName evidence="5">GspE/PulE family protein</fullName>
    </submittedName>
</protein>
<dbReference type="Gene3D" id="3.30.300.160">
    <property type="entry name" value="Type II secretion system, protein E, N-terminal domain"/>
    <property type="match status" value="1"/>
</dbReference>
<dbReference type="InterPro" id="IPR001482">
    <property type="entry name" value="T2SS/T4SS_dom"/>
</dbReference>
<keyword evidence="3" id="KW-0067">ATP-binding</keyword>
<dbReference type="InterPro" id="IPR027417">
    <property type="entry name" value="P-loop_NTPase"/>
</dbReference>
<dbReference type="SUPFAM" id="SSF52540">
    <property type="entry name" value="P-loop containing nucleoside triphosphate hydrolases"/>
    <property type="match status" value="1"/>
</dbReference>
<organism evidence="5 6">
    <name type="scientific">Vibrio zhugei</name>
    <dbReference type="NCBI Taxonomy" id="2479546"/>
    <lineage>
        <taxon>Bacteria</taxon>
        <taxon>Pseudomonadati</taxon>
        <taxon>Pseudomonadota</taxon>
        <taxon>Gammaproteobacteria</taxon>
        <taxon>Vibrionales</taxon>
        <taxon>Vibrionaceae</taxon>
        <taxon>Vibrio</taxon>
    </lineage>
</organism>